<evidence type="ECO:0000256" key="5">
    <source>
        <dbReference type="SAM" id="SignalP"/>
    </source>
</evidence>
<dbReference type="EMBL" id="CBLX010000011">
    <property type="protein sequence ID" value="CDG39731.1"/>
    <property type="molecule type" value="Genomic_DNA"/>
</dbReference>
<feature type="chain" id="PRO_5001586224" description="C-type lysozyme inhibitor domain-containing protein" evidence="5">
    <location>
        <begin position="24"/>
        <end position="136"/>
    </location>
</feature>
<protein>
    <recommendedName>
        <fullName evidence="6">C-type lysozyme inhibitor domain-containing protein</fullName>
    </recommendedName>
</protein>
<organism evidence="7 8">
    <name type="scientific">Asaia bogorensis</name>
    <dbReference type="NCBI Taxonomy" id="91915"/>
    <lineage>
        <taxon>Bacteria</taxon>
        <taxon>Pseudomonadati</taxon>
        <taxon>Pseudomonadota</taxon>
        <taxon>Alphaproteobacteria</taxon>
        <taxon>Acetobacterales</taxon>
        <taxon>Acetobacteraceae</taxon>
        <taxon>Asaia</taxon>
    </lineage>
</organism>
<feature type="domain" description="C-type lysozyme inhibitor" evidence="6">
    <location>
        <begin position="67"/>
        <end position="125"/>
    </location>
</feature>
<sequence length="136" mass="14254">MIRKLTGAAIALTAMTAVASAHAETGDSLSIPLSSSTDIHRQTVSYNCKAKKGASSAKLRAVLPEKIVKVSYINAGDISLAVLPVDGKTQVFTDVIAASGAKYAAAEYVWWSKGDDAMFSSEMDASAMLTCHEIKG</sequence>
<proteinExistence type="predicted"/>
<keyword evidence="3" id="KW-0564">Palmitate</keyword>
<name>A0A060QK80_9PROT</name>
<evidence type="ECO:0000256" key="4">
    <source>
        <dbReference type="ARBA" id="ARBA00023288"/>
    </source>
</evidence>
<dbReference type="Gene3D" id="2.40.128.200">
    <property type="match status" value="1"/>
</dbReference>
<gene>
    <name evidence="7" type="ORF">ASAP_1686</name>
</gene>
<dbReference type="InterPro" id="IPR036328">
    <property type="entry name" value="MliC_sf"/>
</dbReference>
<dbReference type="eggNOG" id="COG3895">
    <property type="taxonomic scope" value="Bacteria"/>
</dbReference>
<dbReference type="InterPro" id="IPR018660">
    <property type="entry name" value="MliC"/>
</dbReference>
<accession>A0A060QK80</accession>
<evidence type="ECO:0000256" key="3">
    <source>
        <dbReference type="ARBA" id="ARBA00023139"/>
    </source>
</evidence>
<reference evidence="7 8" key="1">
    <citation type="journal article" date="2014" name="Genome Biol. Evol.">
        <title>Acetic acid bacteria genomes reveal functional traits for adaptation to life in insect guts.</title>
        <authorList>
            <person name="Chouaia B."/>
            <person name="Gaiarsa S."/>
            <person name="Crotti E."/>
            <person name="Comandatore F."/>
            <person name="Degli Esposti M."/>
            <person name="Ricci I."/>
            <person name="Alma A."/>
            <person name="Favia G."/>
            <person name="Bandi C."/>
            <person name="Daffonchio D."/>
        </authorList>
    </citation>
    <scope>NUCLEOTIDE SEQUENCE [LARGE SCALE GENOMIC DNA]</scope>
    <source>
        <strain evidence="7 8">SF2.1</strain>
    </source>
</reference>
<evidence type="ECO:0000256" key="1">
    <source>
        <dbReference type="ARBA" id="ARBA00022729"/>
    </source>
</evidence>
<evidence type="ECO:0000259" key="6">
    <source>
        <dbReference type="Pfam" id="PF09864"/>
    </source>
</evidence>
<dbReference type="Proteomes" id="UP000027583">
    <property type="component" value="Unassembled WGS sequence"/>
</dbReference>
<dbReference type="SUPFAM" id="SSF141488">
    <property type="entry name" value="YdhA-like"/>
    <property type="match status" value="1"/>
</dbReference>
<evidence type="ECO:0000256" key="2">
    <source>
        <dbReference type="ARBA" id="ARBA00023136"/>
    </source>
</evidence>
<keyword evidence="1 5" id="KW-0732">Signal</keyword>
<reference evidence="7 8" key="2">
    <citation type="journal article" date="2014" name="PLoS ONE">
        <title>Evolution of mitochondria reconstructed from the energy metabolism of living bacteria.</title>
        <authorList>
            <person name="Degli Esposti M."/>
            <person name="Chouaia B."/>
            <person name="Comandatore F."/>
            <person name="Crotti E."/>
            <person name="Sassera D."/>
            <person name="Lievens P.M."/>
            <person name="Daffonchio D."/>
            <person name="Bandi C."/>
        </authorList>
    </citation>
    <scope>NUCLEOTIDE SEQUENCE [LARGE SCALE GENOMIC DNA]</scope>
    <source>
        <strain evidence="7 8">SF2.1</strain>
    </source>
</reference>
<comment type="caution">
    <text evidence="7">The sequence shown here is derived from an EMBL/GenBank/DDBJ whole genome shotgun (WGS) entry which is preliminary data.</text>
</comment>
<dbReference type="AlphaFoldDB" id="A0A060QK80"/>
<feature type="signal peptide" evidence="5">
    <location>
        <begin position="1"/>
        <end position="23"/>
    </location>
</feature>
<evidence type="ECO:0000313" key="8">
    <source>
        <dbReference type="Proteomes" id="UP000027583"/>
    </source>
</evidence>
<dbReference type="Pfam" id="PF09864">
    <property type="entry name" value="MliC"/>
    <property type="match status" value="1"/>
</dbReference>
<keyword evidence="2" id="KW-0472">Membrane</keyword>
<evidence type="ECO:0000313" key="7">
    <source>
        <dbReference type="EMBL" id="CDG39731.1"/>
    </source>
</evidence>
<keyword evidence="4" id="KW-0449">Lipoprotein</keyword>